<gene>
    <name evidence="6" type="primary">LOC108999087</name>
</gene>
<keyword evidence="3" id="KW-1133">Transmembrane helix</keyword>
<evidence type="ECO:0000313" key="5">
    <source>
        <dbReference type="Proteomes" id="UP000235220"/>
    </source>
</evidence>
<dbReference type="RefSeq" id="XP_018831431.1">
    <property type="nucleotide sequence ID" value="XM_018975886.2"/>
</dbReference>
<dbReference type="GO" id="GO:0016020">
    <property type="term" value="C:membrane"/>
    <property type="evidence" value="ECO:0000318"/>
    <property type="project" value="GO_Central"/>
</dbReference>
<dbReference type="InterPro" id="IPR010658">
    <property type="entry name" value="Nodulin-like"/>
</dbReference>
<organism evidence="5 6">
    <name type="scientific">Juglans regia</name>
    <name type="common">English walnut</name>
    <dbReference type="NCBI Taxonomy" id="51240"/>
    <lineage>
        <taxon>Eukaryota</taxon>
        <taxon>Viridiplantae</taxon>
        <taxon>Streptophyta</taxon>
        <taxon>Embryophyta</taxon>
        <taxon>Tracheophyta</taxon>
        <taxon>Spermatophyta</taxon>
        <taxon>Magnoliopsida</taxon>
        <taxon>eudicotyledons</taxon>
        <taxon>Gunneridae</taxon>
        <taxon>Pentapetalae</taxon>
        <taxon>rosids</taxon>
        <taxon>fabids</taxon>
        <taxon>Fagales</taxon>
        <taxon>Juglandaceae</taxon>
        <taxon>Juglans</taxon>
    </lineage>
</organism>
<dbReference type="KEGG" id="jre:108999087"/>
<dbReference type="Proteomes" id="UP000235220">
    <property type="component" value="Chromosome 2"/>
</dbReference>
<comment type="subcellular location">
    <subcellularLocation>
        <location evidence="1">Membrane</location>
        <topology evidence="1">Multi-pass membrane protein</topology>
    </subcellularLocation>
</comment>
<evidence type="ECO:0000256" key="2">
    <source>
        <dbReference type="ARBA" id="ARBA00022692"/>
    </source>
</evidence>
<evidence type="ECO:0000256" key="1">
    <source>
        <dbReference type="ARBA" id="ARBA00004141"/>
    </source>
</evidence>
<evidence type="ECO:0000256" key="3">
    <source>
        <dbReference type="ARBA" id="ARBA00022989"/>
    </source>
</evidence>
<name>A0A2I4FIG0_JUGRE</name>
<dbReference type="STRING" id="51240.A0A2I4FIG0"/>
<dbReference type="Gene3D" id="1.20.1250.20">
    <property type="entry name" value="MFS general substrate transporter like domains"/>
    <property type="match status" value="1"/>
</dbReference>
<dbReference type="PROSITE" id="PS50850">
    <property type="entry name" value="MFS"/>
    <property type="match status" value="1"/>
</dbReference>
<dbReference type="FunCoup" id="A0A2I4FIG0">
    <property type="interactions" value="384"/>
</dbReference>
<dbReference type="GeneID" id="108999087"/>
<dbReference type="CDD" id="cd17354">
    <property type="entry name" value="MFS_Mch1p_like"/>
    <property type="match status" value="1"/>
</dbReference>
<dbReference type="GO" id="GO:0022857">
    <property type="term" value="F:transmembrane transporter activity"/>
    <property type="evidence" value="ECO:0007669"/>
    <property type="project" value="InterPro"/>
</dbReference>
<dbReference type="OrthoDB" id="410267at2759"/>
<evidence type="ECO:0000256" key="4">
    <source>
        <dbReference type="ARBA" id="ARBA00023136"/>
    </source>
</evidence>
<evidence type="ECO:0000313" key="6">
    <source>
        <dbReference type="RefSeq" id="XP_018831431.1"/>
    </source>
</evidence>
<keyword evidence="4" id="KW-0472">Membrane</keyword>
<keyword evidence="2" id="KW-0812">Transmembrane</keyword>
<proteinExistence type="predicted"/>
<dbReference type="Pfam" id="PF06813">
    <property type="entry name" value="Nodulin-like"/>
    <property type="match status" value="1"/>
</dbReference>
<reference evidence="6" key="1">
    <citation type="submission" date="2025-08" db="UniProtKB">
        <authorList>
            <consortium name="RefSeq"/>
        </authorList>
    </citation>
    <scope>IDENTIFICATION</scope>
    <source>
        <tissue evidence="6">Leaves</tissue>
    </source>
</reference>
<dbReference type="InterPro" id="IPR020846">
    <property type="entry name" value="MFS_dom"/>
</dbReference>
<keyword evidence="5" id="KW-1185">Reference proteome</keyword>
<dbReference type="SUPFAM" id="SSF103473">
    <property type="entry name" value="MFS general substrate transporter"/>
    <property type="match status" value="2"/>
</dbReference>
<dbReference type="InterPro" id="IPR056555">
    <property type="entry name" value="NFD4_C"/>
</dbReference>
<dbReference type="PANTHER" id="PTHR21576">
    <property type="entry name" value="UNCHARACTERIZED NODULIN-LIKE PROTEIN"/>
    <property type="match status" value="1"/>
</dbReference>
<accession>A0A2I4FIG0</accession>
<dbReference type="InterPro" id="IPR036259">
    <property type="entry name" value="MFS_trans_sf"/>
</dbReference>
<dbReference type="PANTHER" id="PTHR21576:SF22">
    <property type="entry name" value="F25A4.25 PROTEIN"/>
    <property type="match status" value="1"/>
</dbReference>
<dbReference type="Pfam" id="PF23262">
    <property type="entry name" value="NFD4_C"/>
    <property type="match status" value="1"/>
</dbReference>
<dbReference type="AlphaFoldDB" id="A0A2I4FIG0"/>
<sequence length="562" mass="61202">MERLLMSSKWIATVASIWIQCSVGGYTFSIYSSVLKSSQGYDQSTLDIVSVFKDIGGNAGVLSGVLFSAVAVGNSNRSGTVRSRSFAGPWVVHLAGAIQNFLGYLLIWASVVGVIHRPPVPLMCFFVFLSAHAQTFFSTTNMVCGVQNFAECGGTIVGIMKGFLGISGAIVIQGYETFSKNEPSTFLLMLALLPTFVSLALMFLVRIYEDADTTDDRKHLNGFSAVALIVAGYLMIIISLENIFTLPSWARIFTFILLLLLLASPLGIAIKAQREEDYYKIRSLKKVSVESNPLMKSSKSSAGKDPLAYQELPGGEGDQVNHATLDDIINLPEEEGMNLLQAMSTLNFWLLFVAMVCGMGTAQAVVNNLSQIGESFNYTRVQISNLVSLWGIWNFVGRIGAGNLSDYLLHTRGCGRPFLMGITLASMAAGHAVIASGFPGILYVGSILVGFCYGSQWALMPTIASEMFGVRHVGTIFNAIGIANPVGSYIFSVRIIGYIYDMEAGGEDNFCFGTHCFMLSFLIMSSVAFLGFLVAIALFFRTKQIYQLLVLRRLNHSLRSSR</sequence>
<protein>
    <submittedName>
        <fullName evidence="6">Protein NUCLEAR FUSION DEFECTIVE 4-like</fullName>
    </submittedName>
</protein>
<dbReference type="Gramene" id="Jr02_04580_p1">
    <property type="protein sequence ID" value="cds.Jr02_04580_p1"/>
    <property type="gene ID" value="Jr02_04580"/>
</dbReference>